<evidence type="ECO:0000313" key="4">
    <source>
        <dbReference type="Proteomes" id="UP000204391"/>
    </source>
</evidence>
<dbReference type="Proteomes" id="UP000204391">
    <property type="component" value="Chromosome"/>
</dbReference>
<dbReference type="InterPro" id="IPR050300">
    <property type="entry name" value="GDXG_lipolytic_enzyme"/>
</dbReference>
<organism evidence="3 4">
    <name type="scientific">Virgibacillus necropolis</name>
    <dbReference type="NCBI Taxonomy" id="163877"/>
    <lineage>
        <taxon>Bacteria</taxon>
        <taxon>Bacillati</taxon>
        <taxon>Bacillota</taxon>
        <taxon>Bacilli</taxon>
        <taxon>Bacillales</taxon>
        <taxon>Bacillaceae</taxon>
        <taxon>Virgibacillus</taxon>
    </lineage>
</organism>
<gene>
    <name evidence="3" type="ORF">CFK40_17865</name>
</gene>
<dbReference type="RefSeq" id="WP_089533746.1">
    <property type="nucleotide sequence ID" value="NZ_CP022437.1"/>
</dbReference>
<dbReference type="Gene3D" id="3.40.50.1820">
    <property type="entry name" value="alpha/beta hydrolase"/>
    <property type="match status" value="1"/>
</dbReference>
<dbReference type="AlphaFoldDB" id="A0A221MGJ8"/>
<dbReference type="PANTHER" id="PTHR48081">
    <property type="entry name" value="AB HYDROLASE SUPERFAMILY PROTEIN C4A8.06C"/>
    <property type="match status" value="1"/>
</dbReference>
<evidence type="ECO:0000313" key="3">
    <source>
        <dbReference type="EMBL" id="ASN06750.1"/>
    </source>
</evidence>
<dbReference type="SUPFAM" id="SSF53474">
    <property type="entry name" value="alpha/beta-Hydrolases"/>
    <property type="match status" value="1"/>
</dbReference>
<dbReference type="InterPro" id="IPR049492">
    <property type="entry name" value="BD-FAE-like_dom"/>
</dbReference>
<dbReference type="PANTHER" id="PTHR48081:SF3">
    <property type="entry name" value="ALPHA_BETA HYDROLASE FOLD-3 DOMAIN-CONTAINING PROTEIN"/>
    <property type="match status" value="1"/>
</dbReference>
<feature type="domain" description="BD-FAE-like" evidence="2">
    <location>
        <begin position="23"/>
        <end position="245"/>
    </location>
</feature>
<protein>
    <recommendedName>
        <fullName evidence="2">BD-FAE-like domain-containing protein</fullName>
    </recommendedName>
</protein>
<keyword evidence="4" id="KW-1185">Reference proteome</keyword>
<dbReference type="KEGG" id="vne:CFK40_17865"/>
<evidence type="ECO:0000259" key="2">
    <source>
        <dbReference type="Pfam" id="PF20434"/>
    </source>
</evidence>
<accession>A0A221MGJ8</accession>
<reference evidence="3 4" key="1">
    <citation type="journal article" date="2003" name="Int. J. Syst. Evol. Microbiol.">
        <title>Virgibacillus carmonensis sp. nov., Virgibacillus necropolis sp. nov. and Virgibacillus picturae sp. nov., three novel species isolated from deteriorated mural paintings, transfer of the species of the genus salibacillus to Virgibacillus, as Virgibacillus marismortui comb. nov. and Virgibacillus salexigens comb. nov., and emended description of the genus Virgibacillus.</title>
        <authorList>
            <person name="Heyrman J."/>
            <person name="Logan N.A."/>
            <person name="Busse H.J."/>
            <person name="Balcaen A."/>
            <person name="Lebbe L."/>
            <person name="Rodriguez-Diaz M."/>
            <person name="Swings J."/>
            <person name="De Vos P."/>
        </authorList>
    </citation>
    <scope>NUCLEOTIDE SEQUENCE [LARGE SCALE GENOMIC DNA]</scope>
    <source>
        <strain evidence="3 4">LMG 19488</strain>
    </source>
</reference>
<dbReference type="Pfam" id="PF20434">
    <property type="entry name" value="BD-FAE"/>
    <property type="match status" value="1"/>
</dbReference>
<dbReference type="GO" id="GO:0016787">
    <property type="term" value="F:hydrolase activity"/>
    <property type="evidence" value="ECO:0007669"/>
    <property type="project" value="UniProtKB-KW"/>
</dbReference>
<dbReference type="EMBL" id="CP022437">
    <property type="protein sequence ID" value="ASN06750.1"/>
    <property type="molecule type" value="Genomic_DNA"/>
</dbReference>
<keyword evidence="1" id="KW-0378">Hydrolase</keyword>
<proteinExistence type="predicted"/>
<evidence type="ECO:0000256" key="1">
    <source>
        <dbReference type="ARBA" id="ARBA00022801"/>
    </source>
</evidence>
<name>A0A221MGJ8_9BACI</name>
<dbReference type="InterPro" id="IPR029058">
    <property type="entry name" value="AB_hydrolase_fold"/>
</dbReference>
<sequence length="288" mass="32723">METTFIYKTTNNCEIKGDFYPINEENSPLIVYIHGGGLVWGSRNDINQEQISLYNQAGFSVCSIDYRLAPETKLPEITEDIQDALIWLKEKGREKFDIDPERIAIIGSSAGAYLALMSGTFRIKPKAIVSFYGYGDILGDWYTKPSPHFAKMTKVPEALARQLIQNKPISEAPIERRYAIYLYCRQQGKWINYVSALNPATNTQKLHPYCPVQNIDSNYPATLLLHGDADKDVPYEESVKMGQALEKFNVKQQLITIPNGEHTFDQDMQNPVVIQAFDQVITFLKTNL</sequence>
<dbReference type="OrthoDB" id="9815425at2"/>